<evidence type="ECO:0000313" key="3">
    <source>
        <dbReference type="Proteomes" id="UP000596063"/>
    </source>
</evidence>
<dbReference type="AlphaFoldDB" id="A0A7T4R1S8"/>
<gene>
    <name evidence="2" type="ORF">I6N98_03160</name>
</gene>
<evidence type="ECO:0000256" key="1">
    <source>
        <dbReference type="SAM" id="Coils"/>
    </source>
</evidence>
<protein>
    <submittedName>
        <fullName evidence="2">Uncharacterized protein</fullName>
    </submittedName>
</protein>
<name>A0A7T4R1S8_9GAMM</name>
<keyword evidence="3" id="KW-1185">Reference proteome</keyword>
<feature type="coiled-coil region" evidence="1">
    <location>
        <begin position="476"/>
        <end position="503"/>
    </location>
</feature>
<sequence>MEHHPHRSTTSCAALAPLSRIQQILLVILFTVLNTASYGEVRHPINGDAGPVFEASLIVDADSGTFLEDDSDTSLEEKAEAILSEISSGRKLLGVDGYIPVRVYTSHSLAEILLRKVSVELQGQADSGDELAESREYWYSARESAALSAGGLHELGTWWLKPGTYSVKSKLVAEDDLEAANVPRINVSKEISLNVDGEPLYIEVSLDRQSSLFGLKEKSQLKVLSRESTDQESHAVLERRVRYHVLSGNELLASLLGRNEVDVDAGRISITEEVVTTVSTNDAGSEGETRQAPGVENWYRQYRSAMAELADGREPAALKGLVEIASAPVEDIVDDVESARLLQDRINVELGFYFLKTGRNLSAAQHFRVVRRFSPYAKKALIGLGWALLRPTERSIDVEGKPQADYLWSGSDEYVAWARRNAPYRNAWAVGSGEKLADLRNALSPWLELVAGNTLTAEVQEGLLVIPYALTHFGALDRAEERYRRADDTLLQASQRLSNLKSEIQQGKLVDDLLAYFAQQDSGWRDCLCGFERDDEEALSLVIEAPAVMLELDALRQWTVVREEFRRYQQSLSEVHSDSISTGSRASLSHLLAKLESLESRLTARIAEQSQAFNDVAEMITAEHIERTEAYLAESRFALARLNERRREQLLGYSEQGGER</sequence>
<accession>A0A7T4R1S8</accession>
<proteinExistence type="predicted"/>
<keyword evidence="1" id="KW-0175">Coiled coil</keyword>
<dbReference type="EMBL" id="CP066167">
    <property type="protein sequence ID" value="QQD18879.1"/>
    <property type="molecule type" value="Genomic_DNA"/>
</dbReference>
<dbReference type="KEGG" id="snan:I6N98_03160"/>
<organism evidence="2 3">
    <name type="scientific">Spongiibacter nanhainus</name>
    <dbReference type="NCBI Taxonomy" id="2794344"/>
    <lineage>
        <taxon>Bacteria</taxon>
        <taxon>Pseudomonadati</taxon>
        <taxon>Pseudomonadota</taxon>
        <taxon>Gammaproteobacteria</taxon>
        <taxon>Cellvibrionales</taxon>
        <taxon>Spongiibacteraceae</taxon>
        <taxon>Spongiibacter</taxon>
    </lineage>
</organism>
<evidence type="ECO:0000313" key="2">
    <source>
        <dbReference type="EMBL" id="QQD18879.1"/>
    </source>
</evidence>
<reference evidence="2 3" key="1">
    <citation type="submission" date="2020-12" db="EMBL/GenBank/DDBJ databases">
        <authorList>
            <person name="Shan Y."/>
        </authorList>
    </citation>
    <scope>NUCLEOTIDE SEQUENCE [LARGE SCALE GENOMIC DNA]</scope>
    <source>
        <strain evidence="3">csc3.9</strain>
    </source>
</reference>
<dbReference type="Proteomes" id="UP000596063">
    <property type="component" value="Chromosome"/>
</dbReference>
<dbReference type="RefSeq" id="WP_198570365.1">
    <property type="nucleotide sequence ID" value="NZ_CP066167.1"/>
</dbReference>